<dbReference type="InterPro" id="IPR008769">
    <property type="entry name" value="PhaF_PhaI"/>
</dbReference>
<dbReference type="EMBL" id="FWZB01000030">
    <property type="protein sequence ID" value="SMD82435.1"/>
    <property type="molecule type" value="Genomic_DNA"/>
</dbReference>
<reference evidence="1" key="3">
    <citation type="submission" date="2022-11" db="EMBL/GenBank/DDBJ databases">
        <title>WGS-based characterization of Bacillus cereus isolated from food &amp; feed additives.</title>
        <authorList>
            <person name="Bogaerts B."/>
            <person name="Fraiture M.-A."/>
            <person name="Roosens N.H.C."/>
            <person name="De Keersmaecker S.C.J."/>
            <person name="Vanneste K."/>
        </authorList>
    </citation>
    <scope>NUCLEOTIDE SEQUENCE</scope>
    <source>
        <strain evidence="1">74.2</strain>
    </source>
</reference>
<dbReference type="PANTHER" id="PTHR38664">
    <property type="entry name" value="SLR0058 PROTEIN"/>
    <property type="match status" value="1"/>
</dbReference>
<dbReference type="NCBIfam" id="NF047773">
    <property type="entry name" value="phas_rel_Lepto"/>
    <property type="match status" value="1"/>
</dbReference>
<evidence type="ECO:0000313" key="1">
    <source>
        <dbReference type="EMBL" id="MDK7392678.1"/>
    </source>
</evidence>
<evidence type="ECO:0000313" key="3">
    <source>
        <dbReference type="Proteomes" id="UP000194499"/>
    </source>
</evidence>
<sequence length="100" mass="11444">MTNIIKKGLALGLGMIATTQEQAKKIADELVKRGELSQEESKEFVKEMYEKGKETKLELEQLINTKTKEVLGELNLATKEDIQRLEQRIANIENQKNKLE</sequence>
<dbReference type="Proteomes" id="UP001174229">
    <property type="component" value="Unassembled WGS sequence"/>
</dbReference>
<dbReference type="AlphaFoldDB" id="A0A1J9Y5W3"/>
<evidence type="ECO:0000313" key="2">
    <source>
        <dbReference type="EMBL" id="SMD82435.1"/>
    </source>
</evidence>
<gene>
    <name evidence="2" type="ORF">BACERE00191_01371</name>
    <name evidence="1" type="ORF">OWO78_14700</name>
</gene>
<reference evidence="3" key="1">
    <citation type="submission" date="2017-04" db="EMBL/GenBank/DDBJ databases">
        <authorList>
            <person name="Criscuolo A."/>
        </authorList>
    </citation>
    <scope>NUCLEOTIDE SEQUENCE [LARGE SCALE GENOMIC DNA]</scope>
</reference>
<name>A0A1J9Y5W3_9BACI</name>
<dbReference type="PANTHER" id="PTHR38664:SF1">
    <property type="entry name" value="SLR0058 PROTEIN"/>
    <property type="match status" value="1"/>
</dbReference>
<dbReference type="EMBL" id="JAPNPE010000005">
    <property type="protein sequence ID" value="MDK7392678.1"/>
    <property type="molecule type" value="Genomic_DNA"/>
</dbReference>
<organism evidence="2 3">
    <name type="scientific">Bacillus pacificus</name>
    <dbReference type="NCBI Taxonomy" id="2026187"/>
    <lineage>
        <taxon>Bacteria</taxon>
        <taxon>Bacillati</taxon>
        <taxon>Bacillota</taxon>
        <taxon>Bacilli</taxon>
        <taxon>Bacillales</taxon>
        <taxon>Bacillaceae</taxon>
        <taxon>Bacillus</taxon>
        <taxon>Bacillus cereus group</taxon>
    </lineage>
</organism>
<accession>A0A1J9Y5W3</accession>
<proteinExistence type="predicted"/>
<reference evidence="2" key="2">
    <citation type="submission" date="2017-04" db="EMBL/GenBank/DDBJ databases">
        <authorList>
            <person name="Afonso C.L."/>
            <person name="Miller P.J."/>
            <person name="Scott M.A."/>
            <person name="Spackman E."/>
            <person name="Goraichik I."/>
            <person name="Dimitrov K.M."/>
            <person name="Suarez D.L."/>
            <person name="Swayne D.E."/>
        </authorList>
    </citation>
    <scope>NUCLEOTIDE SEQUENCE [LARGE SCALE GENOMIC DNA]</scope>
    <source>
        <strain evidence="2">16-00191</strain>
    </source>
</reference>
<dbReference type="Proteomes" id="UP000194499">
    <property type="component" value="Unassembled WGS sequence"/>
</dbReference>
<dbReference type="RefSeq" id="WP_000181752.1">
    <property type="nucleotide sequence ID" value="NZ_CP093424.1"/>
</dbReference>
<protein>
    <submittedName>
        <fullName evidence="2">Poly(Hydroxyalcanoate) granule associated protein (Phasin)</fullName>
    </submittedName>
    <submittedName>
        <fullName evidence="1">Polyhydroxyalkanoate synthesis regulator</fullName>
    </submittedName>
</protein>